<keyword evidence="2" id="KW-0456">Lyase</keyword>
<sequence length="170" mass="18023">MTSQTLAADSTESGESADTAVEARRRWMRTLAMASPAALAAAWLGWEPKPAVQAVRGPEAGLVMVRARIDGGGARFNLGEATVTRATVRLHGEPLAADAVGTCYALGIDLEHARLAAVFDGLLTDAGQRERVLAEVIAPLEAAQAERDETRQAEARSTLVDFFSVAREHA</sequence>
<evidence type="ECO:0000256" key="1">
    <source>
        <dbReference type="SAM" id="MobiDB-lite"/>
    </source>
</evidence>
<protein>
    <submittedName>
        <fullName evidence="2">Phosphonate C-P lyase system protein PhnG</fullName>
    </submittedName>
</protein>
<dbReference type="EMBL" id="CP002299">
    <property type="protein sequence ID" value="ADP81562.1"/>
    <property type="molecule type" value="Genomic_DNA"/>
</dbReference>
<evidence type="ECO:0000313" key="2">
    <source>
        <dbReference type="EMBL" id="ADP81562.1"/>
    </source>
</evidence>
<feature type="region of interest" description="Disordered" evidence="1">
    <location>
        <begin position="1"/>
        <end position="20"/>
    </location>
</feature>
<feature type="compositionally biased region" description="Polar residues" evidence="1">
    <location>
        <begin position="1"/>
        <end position="16"/>
    </location>
</feature>
<dbReference type="KEGG" id="fri:FraEuI1c_3555"/>
<dbReference type="GO" id="GO:0016829">
    <property type="term" value="F:lyase activity"/>
    <property type="evidence" value="ECO:0007669"/>
    <property type="project" value="UniProtKB-KW"/>
</dbReference>
<keyword evidence="3" id="KW-1185">Reference proteome</keyword>
<dbReference type="AlphaFoldDB" id="E3J0D3"/>
<dbReference type="GO" id="GO:0019634">
    <property type="term" value="P:organic phosphonate metabolic process"/>
    <property type="evidence" value="ECO:0007669"/>
    <property type="project" value="InterPro"/>
</dbReference>
<evidence type="ECO:0000313" key="3">
    <source>
        <dbReference type="Proteomes" id="UP000002484"/>
    </source>
</evidence>
<dbReference type="Pfam" id="PF06754">
    <property type="entry name" value="PhnG"/>
    <property type="match status" value="1"/>
</dbReference>
<reference evidence="2 3" key="1">
    <citation type="submission" date="2010-10" db="EMBL/GenBank/DDBJ databases">
        <title>Complete sequence of Frankia sp. EuI1c.</title>
        <authorList>
            <consortium name="US DOE Joint Genome Institute"/>
            <person name="Lucas S."/>
            <person name="Copeland A."/>
            <person name="Lapidus A."/>
            <person name="Cheng J.-F."/>
            <person name="Bruce D."/>
            <person name="Goodwin L."/>
            <person name="Pitluck S."/>
            <person name="Chertkov O."/>
            <person name="Detter J.C."/>
            <person name="Han C."/>
            <person name="Tapia R."/>
            <person name="Land M."/>
            <person name="Hauser L."/>
            <person name="Jeffries C."/>
            <person name="Kyrpides N."/>
            <person name="Ivanova N."/>
            <person name="Mikhailova N."/>
            <person name="Beauchemin N."/>
            <person name="Sen A."/>
            <person name="Sur S.A."/>
            <person name="Gtari M."/>
            <person name="Wall L."/>
            <person name="Tisa L."/>
            <person name="Woyke T."/>
        </authorList>
    </citation>
    <scope>NUCLEOTIDE SEQUENCE [LARGE SCALE GENOMIC DNA]</scope>
    <source>
        <strain evidence="3">DSM 45817 / CECT 9037 / EuI1c</strain>
    </source>
</reference>
<dbReference type="RefSeq" id="WP_013424680.1">
    <property type="nucleotide sequence ID" value="NC_014666.1"/>
</dbReference>
<accession>E3J0D3</accession>
<gene>
    <name evidence="2" type="ordered locus">FraEuI1c_3555</name>
</gene>
<organism evidence="2 3">
    <name type="scientific">Pseudofrankia inefficax (strain DSM 45817 / CECT 9037 / DDB 130130 / EuI1c)</name>
    <name type="common">Frankia inefficax</name>
    <dbReference type="NCBI Taxonomy" id="298654"/>
    <lineage>
        <taxon>Bacteria</taxon>
        <taxon>Bacillati</taxon>
        <taxon>Actinomycetota</taxon>
        <taxon>Actinomycetes</taxon>
        <taxon>Frankiales</taxon>
        <taxon>Frankiaceae</taxon>
        <taxon>Pseudofrankia</taxon>
    </lineage>
</organism>
<dbReference type="Proteomes" id="UP000002484">
    <property type="component" value="Chromosome"/>
</dbReference>
<dbReference type="GO" id="GO:0015716">
    <property type="term" value="P:organic phosphonate transport"/>
    <property type="evidence" value="ECO:0007669"/>
    <property type="project" value="InterPro"/>
</dbReference>
<dbReference type="eggNOG" id="COG3624">
    <property type="taxonomic scope" value="Bacteria"/>
</dbReference>
<dbReference type="InParanoid" id="E3J0D3"/>
<dbReference type="NCBIfam" id="TIGR03293">
    <property type="entry name" value="PhnG_redo"/>
    <property type="match status" value="1"/>
</dbReference>
<name>E3J0D3_PSEI1</name>
<dbReference type="HOGENOM" id="CLU_109242_0_0_11"/>
<dbReference type="STRING" id="298654.FraEuI1c_3555"/>
<proteinExistence type="predicted"/>
<dbReference type="InterPro" id="IPR009609">
    <property type="entry name" value="Phosphonate_metab_PhnG"/>
</dbReference>